<comment type="similarity">
    <text evidence="8">Belongs to the ABC transporter superfamily. Energy-coupling factor EcfA family.</text>
</comment>
<keyword evidence="5 8" id="KW-0067">ATP-binding</keyword>
<evidence type="ECO:0000256" key="3">
    <source>
        <dbReference type="ARBA" id="ARBA00022475"/>
    </source>
</evidence>
<dbReference type="InterPro" id="IPR015856">
    <property type="entry name" value="ABC_transpr_CbiO/EcfA_su"/>
</dbReference>
<dbReference type="NCBIfam" id="NF010158">
    <property type="entry name" value="PRK13637.1"/>
    <property type="match status" value="1"/>
</dbReference>
<evidence type="ECO:0000313" key="11">
    <source>
        <dbReference type="Proteomes" id="UP000707138"/>
    </source>
</evidence>
<keyword evidence="7 8" id="KW-0472">Membrane</keyword>
<evidence type="ECO:0000259" key="9">
    <source>
        <dbReference type="PROSITE" id="PS50893"/>
    </source>
</evidence>
<evidence type="ECO:0000256" key="8">
    <source>
        <dbReference type="RuleBase" id="RU365104"/>
    </source>
</evidence>
<sequence>MSIVLDNISYVYGAHTPYEKKALDGVTLEIHEGEFLGIIGHTGSGKSTLVQHLNGLLHPTSGKVTVNDVDLADKTEEARNMRHTVGMVFQYPEHQLFEETIAKDIAFGPRNLGLSGEEVDERVREAMKFVGLDYDTYAERSPFHLSGGQMRRVAIAGVVALNPSYLILDEPSAGLDPFGREEIFDEIIRLHKEKGITVALVSHNMEDISRMATRLIVLDGGHVILDDEPLTIFMHHREELQKAGVDVPPVSVLMETLKHRGLPVSTEVRNVDDAVMAIEKALKEQEVHHAE</sequence>
<proteinExistence type="inferred from homology"/>
<dbReference type="PANTHER" id="PTHR43553">
    <property type="entry name" value="HEAVY METAL TRANSPORTER"/>
    <property type="match status" value="1"/>
</dbReference>
<comment type="caution">
    <text evidence="10">The sequence shown here is derived from an EMBL/GenBank/DDBJ whole genome shotgun (WGS) entry which is preliminary data.</text>
</comment>
<dbReference type="PROSITE" id="PS00211">
    <property type="entry name" value="ABC_TRANSPORTER_1"/>
    <property type="match status" value="1"/>
</dbReference>
<dbReference type="CDD" id="cd03225">
    <property type="entry name" value="ABC_cobalt_CbiO_domain1"/>
    <property type="match status" value="1"/>
</dbReference>
<dbReference type="InterPro" id="IPR017871">
    <property type="entry name" value="ABC_transporter-like_CS"/>
</dbReference>
<feature type="domain" description="ABC transporter" evidence="9">
    <location>
        <begin position="3"/>
        <end position="245"/>
    </location>
</feature>
<dbReference type="SUPFAM" id="SSF52540">
    <property type="entry name" value="P-loop containing nucleoside triphosphate hydrolases"/>
    <property type="match status" value="1"/>
</dbReference>
<comment type="function">
    <text evidence="8">ATP-binding (A) component of a common energy-coupling factor (ECF) ABC-transporter complex.</text>
</comment>
<evidence type="ECO:0000256" key="1">
    <source>
        <dbReference type="ARBA" id="ARBA00004202"/>
    </source>
</evidence>
<comment type="subunit">
    <text evidence="8">Forms a stable energy-coupling factor (ECF) transporter complex composed of 2 membrane-embedded substrate-binding proteins (S component), 2 ATP-binding proteins (A component) and 2 transmembrane proteins (T component).</text>
</comment>
<keyword evidence="6" id="KW-1278">Translocase</keyword>
<evidence type="ECO:0000256" key="4">
    <source>
        <dbReference type="ARBA" id="ARBA00022741"/>
    </source>
</evidence>
<comment type="subcellular location">
    <subcellularLocation>
        <location evidence="1 8">Cell membrane</location>
        <topology evidence="1 8">Peripheral membrane protein</topology>
    </subcellularLocation>
</comment>
<dbReference type="Gene3D" id="3.40.50.300">
    <property type="entry name" value="P-loop containing nucleotide triphosphate hydrolases"/>
    <property type="match status" value="1"/>
</dbReference>
<evidence type="ECO:0000256" key="7">
    <source>
        <dbReference type="ARBA" id="ARBA00023136"/>
    </source>
</evidence>
<evidence type="ECO:0000256" key="5">
    <source>
        <dbReference type="ARBA" id="ARBA00022840"/>
    </source>
</evidence>
<evidence type="ECO:0000256" key="6">
    <source>
        <dbReference type="ARBA" id="ARBA00022967"/>
    </source>
</evidence>
<dbReference type="EMBL" id="JACJLA010000021">
    <property type="protein sequence ID" value="MBM6913481.1"/>
    <property type="molecule type" value="Genomic_DNA"/>
</dbReference>
<dbReference type="PROSITE" id="PS50893">
    <property type="entry name" value="ABC_TRANSPORTER_2"/>
    <property type="match status" value="1"/>
</dbReference>
<dbReference type="SMART" id="SM00382">
    <property type="entry name" value="AAA"/>
    <property type="match status" value="1"/>
</dbReference>
<dbReference type="NCBIfam" id="TIGR04521">
    <property type="entry name" value="ECF_ATPase_2"/>
    <property type="match status" value="1"/>
</dbReference>
<organism evidence="10 11">
    <name type="scientific">Veillonella magna</name>
    <dbReference type="NCBI Taxonomy" id="464322"/>
    <lineage>
        <taxon>Bacteria</taxon>
        <taxon>Bacillati</taxon>
        <taxon>Bacillota</taxon>
        <taxon>Negativicutes</taxon>
        <taxon>Veillonellales</taxon>
        <taxon>Veillonellaceae</taxon>
        <taxon>Veillonella</taxon>
    </lineage>
</organism>
<dbReference type="InterPro" id="IPR050095">
    <property type="entry name" value="ECF_ABC_transporter_ATP-bd"/>
</dbReference>
<keyword evidence="3 8" id="KW-1003">Cell membrane</keyword>
<dbReference type="RefSeq" id="WP_205088365.1">
    <property type="nucleotide sequence ID" value="NZ_JACJLA010000021.1"/>
</dbReference>
<gene>
    <name evidence="10" type="ORF">H6A01_09150</name>
</gene>
<dbReference type="PANTHER" id="PTHR43553:SF27">
    <property type="entry name" value="ENERGY-COUPLING FACTOR TRANSPORTER ATP-BINDING PROTEIN ECFA2"/>
    <property type="match status" value="1"/>
</dbReference>
<keyword evidence="11" id="KW-1185">Reference proteome</keyword>
<dbReference type="InterPro" id="IPR027417">
    <property type="entry name" value="P-loop_NTPase"/>
</dbReference>
<dbReference type="Proteomes" id="UP000707138">
    <property type="component" value="Unassembled WGS sequence"/>
</dbReference>
<evidence type="ECO:0000256" key="2">
    <source>
        <dbReference type="ARBA" id="ARBA00022448"/>
    </source>
</evidence>
<keyword evidence="2 8" id="KW-0813">Transport</keyword>
<reference evidence="10 11" key="1">
    <citation type="journal article" date="2021" name="Sci. Rep.">
        <title>The distribution of antibiotic resistance genes in chicken gut microbiota commensals.</title>
        <authorList>
            <person name="Juricova H."/>
            <person name="Matiasovicova J."/>
            <person name="Kubasova T."/>
            <person name="Cejkova D."/>
            <person name="Rychlik I."/>
        </authorList>
    </citation>
    <scope>NUCLEOTIDE SEQUENCE [LARGE SCALE GENOMIC DNA]</scope>
    <source>
        <strain evidence="10 11">An537</strain>
    </source>
</reference>
<accession>A0ABS2GH51</accession>
<dbReference type="EC" id="7.-.-.-" evidence="8"/>
<dbReference type="Pfam" id="PF00005">
    <property type="entry name" value="ABC_tran"/>
    <property type="match status" value="1"/>
</dbReference>
<evidence type="ECO:0000313" key="10">
    <source>
        <dbReference type="EMBL" id="MBM6913481.1"/>
    </source>
</evidence>
<dbReference type="InterPro" id="IPR003593">
    <property type="entry name" value="AAA+_ATPase"/>
</dbReference>
<dbReference type="InterPro" id="IPR003439">
    <property type="entry name" value="ABC_transporter-like_ATP-bd"/>
</dbReference>
<protein>
    <recommendedName>
        <fullName evidence="8">Energy-coupling factor transporter ATP-binding protein EcfA2</fullName>
        <ecNumber evidence="8">7.-.-.-</ecNumber>
    </recommendedName>
</protein>
<dbReference type="InterPro" id="IPR030946">
    <property type="entry name" value="EcfA2"/>
</dbReference>
<keyword evidence="4 8" id="KW-0547">Nucleotide-binding</keyword>
<name>A0ABS2GH51_9FIRM</name>